<evidence type="ECO:0000313" key="13">
    <source>
        <dbReference type="Proteomes" id="UP000437736"/>
    </source>
</evidence>
<dbReference type="EMBL" id="WJHE01000119">
    <property type="protein sequence ID" value="MST31703.1"/>
    <property type="molecule type" value="Genomic_DNA"/>
</dbReference>
<keyword evidence="4 11" id="KW-0812">Transmembrane</keyword>
<keyword evidence="2 11" id="KW-1003">Cell membrane</keyword>
<keyword evidence="9 11" id="KW-0406">Ion transport</keyword>
<comment type="similarity">
    <text evidence="11">Belongs to the KdpC family.</text>
</comment>
<keyword evidence="7 11" id="KW-0630">Potassium</keyword>
<sequence length="192" mass="20199">MKALWSALRLVLVSTVVLGLGYNLLIVGVGQAAFRHQANGSLVRYHGKVVGSSLIEQQFTSARFFSGRPSATSPPYNAAASTGSNFGPTNPKLIQEIKGNLAAFLKANPGVKASQVPPDLVESSWSGLDPDISPAAAYLQVPRVAKANHLSVATVRSLVAQHTSGRFIGIYGDPIVNVLQLNLALLKATAAR</sequence>
<dbReference type="PIRSF" id="PIRSF001296">
    <property type="entry name" value="K_ATPase_KdpC"/>
    <property type="match status" value="1"/>
</dbReference>
<evidence type="ECO:0000256" key="11">
    <source>
        <dbReference type="HAMAP-Rule" id="MF_00276"/>
    </source>
</evidence>
<evidence type="ECO:0000256" key="5">
    <source>
        <dbReference type="ARBA" id="ARBA00022741"/>
    </source>
</evidence>
<evidence type="ECO:0000256" key="4">
    <source>
        <dbReference type="ARBA" id="ARBA00022692"/>
    </source>
</evidence>
<organism evidence="12 13">
    <name type="scientific">Acidiferrimicrobium australe</name>
    <dbReference type="NCBI Taxonomy" id="2664430"/>
    <lineage>
        <taxon>Bacteria</taxon>
        <taxon>Bacillati</taxon>
        <taxon>Actinomycetota</taxon>
        <taxon>Acidimicrobiia</taxon>
        <taxon>Acidimicrobiales</taxon>
        <taxon>Acidimicrobiaceae</taxon>
        <taxon>Acidiferrimicrobium</taxon>
    </lineage>
</organism>
<dbReference type="Pfam" id="PF02669">
    <property type="entry name" value="KdpC"/>
    <property type="match status" value="1"/>
</dbReference>
<keyword evidence="13" id="KW-1185">Reference proteome</keyword>
<evidence type="ECO:0000256" key="2">
    <source>
        <dbReference type="ARBA" id="ARBA00022475"/>
    </source>
</evidence>
<keyword evidence="10 11" id="KW-0472">Membrane</keyword>
<comment type="subunit">
    <text evidence="11">The system is composed of three essential subunits: KdpA, KdpB and KdpC.</text>
</comment>
<comment type="function">
    <text evidence="11">Part of the high-affinity ATP-driven potassium transport (or Kdp) system, which catalyzes the hydrolysis of ATP coupled with the electrogenic transport of potassium into the cytoplasm. This subunit acts as a catalytic chaperone that increases the ATP-binding affinity of the ATP-hydrolyzing subunit KdpB by the formation of a transient KdpB/KdpC/ATP ternary complex.</text>
</comment>
<dbReference type="HAMAP" id="MF_00276">
    <property type="entry name" value="KdpC"/>
    <property type="match status" value="1"/>
</dbReference>
<dbReference type="NCBIfam" id="TIGR00681">
    <property type="entry name" value="kdpC"/>
    <property type="match status" value="1"/>
</dbReference>
<dbReference type="InterPro" id="IPR003820">
    <property type="entry name" value="KdpC"/>
</dbReference>
<keyword evidence="1 11" id="KW-0813">Transport</keyword>
<gene>
    <name evidence="11 12" type="primary">kdpC</name>
    <name evidence="12" type="ORF">GHK86_03035</name>
</gene>
<evidence type="ECO:0000256" key="7">
    <source>
        <dbReference type="ARBA" id="ARBA00022958"/>
    </source>
</evidence>
<evidence type="ECO:0000256" key="9">
    <source>
        <dbReference type="ARBA" id="ARBA00023065"/>
    </source>
</evidence>
<dbReference type="NCBIfam" id="NF001454">
    <property type="entry name" value="PRK00315.1"/>
    <property type="match status" value="1"/>
</dbReference>
<name>A0ABW9QTK2_9ACTN</name>
<accession>A0ABW9QTK2</accession>
<dbReference type="PANTHER" id="PTHR30042">
    <property type="entry name" value="POTASSIUM-TRANSPORTING ATPASE C CHAIN"/>
    <property type="match status" value="1"/>
</dbReference>
<evidence type="ECO:0000256" key="8">
    <source>
        <dbReference type="ARBA" id="ARBA00022989"/>
    </source>
</evidence>
<dbReference type="Proteomes" id="UP000437736">
    <property type="component" value="Unassembled WGS sequence"/>
</dbReference>
<evidence type="ECO:0000256" key="3">
    <source>
        <dbReference type="ARBA" id="ARBA00022538"/>
    </source>
</evidence>
<evidence type="ECO:0000313" key="12">
    <source>
        <dbReference type="EMBL" id="MST31703.1"/>
    </source>
</evidence>
<protein>
    <recommendedName>
        <fullName evidence="11">Potassium-transporting ATPase KdpC subunit</fullName>
    </recommendedName>
    <alternativeName>
        <fullName evidence="11">ATP phosphohydrolase [potassium-transporting] C chain</fullName>
    </alternativeName>
    <alternativeName>
        <fullName evidence="11">Potassium-binding and translocating subunit C</fullName>
    </alternativeName>
    <alternativeName>
        <fullName evidence="11">Potassium-translocating ATPase C chain</fullName>
    </alternativeName>
</protein>
<comment type="subcellular location">
    <subcellularLocation>
        <location evidence="11">Cell membrane</location>
        <topology evidence="11">Single-pass membrane protein</topology>
    </subcellularLocation>
</comment>
<keyword evidence="5 11" id="KW-0547">Nucleotide-binding</keyword>
<dbReference type="PANTHER" id="PTHR30042:SF2">
    <property type="entry name" value="POTASSIUM-TRANSPORTING ATPASE KDPC SUBUNIT"/>
    <property type="match status" value="1"/>
</dbReference>
<evidence type="ECO:0000256" key="6">
    <source>
        <dbReference type="ARBA" id="ARBA00022840"/>
    </source>
</evidence>
<evidence type="ECO:0000256" key="10">
    <source>
        <dbReference type="ARBA" id="ARBA00023136"/>
    </source>
</evidence>
<reference evidence="12 13" key="1">
    <citation type="submission" date="2019-11" db="EMBL/GenBank/DDBJ databases">
        <title>Acidiferrimicrobium australis gen. nov., sp. nov., an acidophilic and obligately heterotrophic, member of the Actinobacteria that catalyses dissimilatory oxido- reduction of iron isolated from metal-rich acidic water in Chile.</title>
        <authorList>
            <person name="Gonzalez D."/>
            <person name="Huber K."/>
            <person name="Hedrich S."/>
            <person name="Rojas-Villalobos C."/>
            <person name="Quatrini R."/>
            <person name="Dinamarca M.A."/>
            <person name="Schwarz A."/>
            <person name="Canales C."/>
            <person name="Nancucheo I."/>
        </authorList>
    </citation>
    <scope>NUCLEOTIDE SEQUENCE [LARGE SCALE GENOMIC DNA]</scope>
    <source>
        <strain evidence="12 13">USS-CCA1</strain>
    </source>
</reference>
<evidence type="ECO:0000256" key="1">
    <source>
        <dbReference type="ARBA" id="ARBA00022448"/>
    </source>
</evidence>
<keyword evidence="8 11" id="KW-1133">Transmembrane helix</keyword>
<keyword evidence="6 11" id="KW-0067">ATP-binding</keyword>
<proteinExistence type="inferred from homology"/>
<keyword evidence="3 11" id="KW-0633">Potassium transport</keyword>
<comment type="caution">
    <text evidence="12">The sequence shown here is derived from an EMBL/GenBank/DDBJ whole genome shotgun (WGS) entry which is preliminary data.</text>
</comment>